<comment type="cofactor">
    <cofactor evidence="1">
        <name>Mg(2+)</name>
        <dbReference type="ChEBI" id="CHEBI:18420"/>
    </cofactor>
</comment>
<proteinExistence type="predicted"/>
<organism evidence="4 5">
    <name type="scientific">Kitasatospora nipponensis</name>
    <dbReference type="NCBI Taxonomy" id="258049"/>
    <lineage>
        <taxon>Bacteria</taxon>
        <taxon>Bacillati</taxon>
        <taxon>Actinomycetota</taxon>
        <taxon>Actinomycetes</taxon>
        <taxon>Kitasatosporales</taxon>
        <taxon>Streptomycetaceae</taxon>
        <taxon>Kitasatospora</taxon>
    </lineage>
</organism>
<dbReference type="SFLD" id="SFLDS00003">
    <property type="entry name" value="Haloacid_Dehalogenase"/>
    <property type="match status" value="1"/>
</dbReference>
<evidence type="ECO:0008006" key="6">
    <source>
        <dbReference type="Google" id="ProtNLM"/>
    </source>
</evidence>
<protein>
    <recommendedName>
        <fullName evidence="6">Hydrolase of the HAD superfamily</fullName>
    </recommendedName>
</protein>
<gene>
    <name evidence="4" type="ORF">GCM10009665_64290</name>
</gene>
<keyword evidence="2" id="KW-0378">Hydrolase</keyword>
<evidence type="ECO:0000256" key="3">
    <source>
        <dbReference type="ARBA" id="ARBA00022842"/>
    </source>
</evidence>
<evidence type="ECO:0000313" key="5">
    <source>
        <dbReference type="Proteomes" id="UP001500037"/>
    </source>
</evidence>
<keyword evidence="5" id="KW-1185">Reference proteome</keyword>
<name>A0ABN1WWN0_9ACTN</name>
<dbReference type="SUPFAM" id="SSF56784">
    <property type="entry name" value="HAD-like"/>
    <property type="match status" value="1"/>
</dbReference>
<dbReference type="Proteomes" id="UP001500037">
    <property type="component" value="Unassembled WGS sequence"/>
</dbReference>
<dbReference type="Gene3D" id="3.40.50.1000">
    <property type="entry name" value="HAD superfamily/HAD-like"/>
    <property type="match status" value="1"/>
</dbReference>
<dbReference type="InterPro" id="IPR036412">
    <property type="entry name" value="HAD-like_sf"/>
</dbReference>
<evidence type="ECO:0000256" key="1">
    <source>
        <dbReference type="ARBA" id="ARBA00001946"/>
    </source>
</evidence>
<sequence>MHAMPLLLLDLDNTLLPRDAAYQSWAQGFLNDHGLPPADLEWLTTIDGGGYVPRGTVLSATRRRYGLDLSMDALLAHYRRGINSHIHCPDSHVRALRAARTAGWTLAIVSNGLTGPQVEKIRRTGLGALVDAWVVSEEAGCAKPDPLIFEIAAQRCGLPLSGDWAAQAWVIGDHAPADIAGAELAGLRSVWLHHGRPWSELGYRPTLTAADLPEAVGLVLTERAPLGVGGPVT</sequence>
<evidence type="ECO:0000256" key="2">
    <source>
        <dbReference type="ARBA" id="ARBA00022801"/>
    </source>
</evidence>
<dbReference type="PRINTS" id="PR00413">
    <property type="entry name" value="HADHALOGNASE"/>
</dbReference>
<dbReference type="PANTHER" id="PTHR46470">
    <property type="entry name" value="N-ACYLNEURAMINATE-9-PHOSPHATASE"/>
    <property type="match status" value="1"/>
</dbReference>
<accession>A0ABN1WWN0</accession>
<dbReference type="SFLD" id="SFLDG01129">
    <property type="entry name" value="C1.5:_HAD__Beta-PGM__Phosphata"/>
    <property type="match status" value="1"/>
</dbReference>
<dbReference type="NCBIfam" id="TIGR01549">
    <property type="entry name" value="HAD-SF-IA-v1"/>
    <property type="match status" value="1"/>
</dbReference>
<dbReference type="Pfam" id="PF00702">
    <property type="entry name" value="Hydrolase"/>
    <property type="match status" value="1"/>
</dbReference>
<dbReference type="EMBL" id="BAAALF010000176">
    <property type="protein sequence ID" value="GAA1266407.1"/>
    <property type="molecule type" value="Genomic_DNA"/>
</dbReference>
<dbReference type="InterPro" id="IPR023214">
    <property type="entry name" value="HAD_sf"/>
</dbReference>
<comment type="caution">
    <text evidence="4">The sequence shown here is derived from an EMBL/GenBank/DDBJ whole genome shotgun (WGS) entry which is preliminary data.</text>
</comment>
<evidence type="ECO:0000313" key="4">
    <source>
        <dbReference type="EMBL" id="GAA1266407.1"/>
    </source>
</evidence>
<reference evidence="4 5" key="1">
    <citation type="journal article" date="2019" name="Int. J. Syst. Evol. Microbiol.">
        <title>The Global Catalogue of Microorganisms (GCM) 10K type strain sequencing project: providing services to taxonomists for standard genome sequencing and annotation.</title>
        <authorList>
            <consortium name="The Broad Institute Genomics Platform"/>
            <consortium name="The Broad Institute Genome Sequencing Center for Infectious Disease"/>
            <person name="Wu L."/>
            <person name="Ma J."/>
        </authorList>
    </citation>
    <scope>NUCLEOTIDE SEQUENCE [LARGE SCALE GENOMIC DNA]</scope>
    <source>
        <strain evidence="4 5">JCM 13004</strain>
    </source>
</reference>
<dbReference type="InterPro" id="IPR006439">
    <property type="entry name" value="HAD-SF_hydro_IA"/>
</dbReference>
<keyword evidence="3" id="KW-0460">Magnesium</keyword>
<dbReference type="InterPro" id="IPR051400">
    <property type="entry name" value="HAD-like_hydrolase"/>
</dbReference>